<dbReference type="InterPro" id="IPR001932">
    <property type="entry name" value="PPM-type_phosphatase-like_dom"/>
</dbReference>
<dbReference type="AlphaFoldDB" id="A0A6N8EF23"/>
<keyword evidence="3" id="KW-1185">Reference proteome</keyword>
<organism evidence="2 3">
    <name type="scientific">Allochromatium palmeri</name>
    <dbReference type="NCBI Taxonomy" id="231048"/>
    <lineage>
        <taxon>Bacteria</taxon>
        <taxon>Pseudomonadati</taxon>
        <taxon>Pseudomonadota</taxon>
        <taxon>Gammaproteobacteria</taxon>
        <taxon>Chromatiales</taxon>
        <taxon>Chromatiaceae</taxon>
        <taxon>Allochromatium</taxon>
    </lineage>
</organism>
<dbReference type="RefSeq" id="WP_343032243.1">
    <property type="nucleotide sequence ID" value="NZ_WNKT01000057.1"/>
</dbReference>
<proteinExistence type="predicted"/>
<name>A0A6N8EF23_9GAMM</name>
<dbReference type="Proteomes" id="UP000434044">
    <property type="component" value="Unassembled WGS sequence"/>
</dbReference>
<sequence>MAPGVSGELLHSLEVETESRLLLTSDGLLEASDPNGRLFGLERLTAAYTTLLERQGPLEDLLDAVRYHRGRNSLEDDVLILELTL</sequence>
<dbReference type="EMBL" id="WNKT01000057">
    <property type="protein sequence ID" value="MTW22902.1"/>
    <property type="molecule type" value="Genomic_DNA"/>
</dbReference>
<feature type="domain" description="PPM-type phosphatase" evidence="1">
    <location>
        <begin position="11"/>
        <end position="83"/>
    </location>
</feature>
<protein>
    <submittedName>
        <fullName evidence="2">SpoIIE family protein phosphatase</fullName>
    </submittedName>
</protein>
<evidence type="ECO:0000313" key="2">
    <source>
        <dbReference type="EMBL" id="MTW22902.1"/>
    </source>
</evidence>
<dbReference type="Pfam" id="PF07228">
    <property type="entry name" value="SpoIIE"/>
    <property type="match status" value="1"/>
</dbReference>
<dbReference type="InterPro" id="IPR036457">
    <property type="entry name" value="PPM-type-like_dom_sf"/>
</dbReference>
<evidence type="ECO:0000259" key="1">
    <source>
        <dbReference type="Pfam" id="PF07228"/>
    </source>
</evidence>
<dbReference type="Gene3D" id="3.60.40.10">
    <property type="entry name" value="PPM-type phosphatase domain"/>
    <property type="match status" value="1"/>
</dbReference>
<gene>
    <name evidence="2" type="ORF">GJ668_17760</name>
</gene>
<evidence type="ECO:0000313" key="3">
    <source>
        <dbReference type="Proteomes" id="UP000434044"/>
    </source>
</evidence>
<comment type="caution">
    <text evidence="2">The sequence shown here is derived from an EMBL/GenBank/DDBJ whole genome shotgun (WGS) entry which is preliminary data.</text>
</comment>
<reference evidence="2 3" key="1">
    <citation type="submission" date="2019-11" db="EMBL/GenBank/DDBJ databases">
        <title>Whole-genome sequence of the anaerobic purple sulfur bacterium Allochromatium palmeri DSM 15591.</title>
        <authorList>
            <person name="Kyndt J.A."/>
            <person name="Meyer T.E."/>
        </authorList>
    </citation>
    <scope>NUCLEOTIDE SEQUENCE [LARGE SCALE GENOMIC DNA]</scope>
    <source>
        <strain evidence="2 3">DSM 15591</strain>
    </source>
</reference>
<accession>A0A6N8EF23</accession>